<evidence type="ECO:0000313" key="1">
    <source>
        <dbReference type="Proteomes" id="UP000813463"/>
    </source>
</evidence>
<dbReference type="Gene3D" id="3.60.10.10">
    <property type="entry name" value="Endonuclease/exonuclease/phosphatase"/>
    <property type="match status" value="1"/>
</dbReference>
<dbReference type="GeneID" id="130463127"/>
<dbReference type="Proteomes" id="UP000813463">
    <property type="component" value="Chromosome 6"/>
</dbReference>
<dbReference type="PANTHER" id="PTHR33710">
    <property type="entry name" value="BNAC02G09200D PROTEIN"/>
    <property type="match status" value="1"/>
</dbReference>
<dbReference type="SUPFAM" id="SSF56219">
    <property type="entry name" value="DNase I-like"/>
    <property type="match status" value="1"/>
</dbReference>
<accession>A0ABM3QXS9</accession>
<dbReference type="PANTHER" id="PTHR33710:SF81">
    <property type="entry name" value="ENDONUCLEASE_EXONUCLEASE_PHOSPHATASE DOMAIN-CONTAINING PROTEIN"/>
    <property type="match status" value="1"/>
</dbReference>
<dbReference type="RefSeq" id="XP_056688152.1">
    <property type="nucleotide sequence ID" value="XM_056832174.1"/>
</dbReference>
<sequence>MYINICPGWCFSSNISKHAGGRIVIGWNPNCFTVNIVSMISQLIHCQIITGSRKTSFDCTFVYAMNEARDRRVLWDDLEVISRSVGGAWICMGDFNNVLNLTDRIGSLVRLGEVQPMRACFSNCAIEDFKTADCFYAWTNTQEGSHRVMSKIDRVVANQLWLDMFSDVVENFLPEGSFVHCPAIIRTYNHDGSHKPFRFYNMWCNSPQFDEIVQQAWRVDITGCAMFRVFQRLKLLKKEFHKLNKEAFSEIHARDTTALGDLVETQQQLHQNPMNDDLRVTEREKAKVDWLTTGDENTRMFHQSLKEIRQKNAIYSIIDSNGAWKDDPMEVKNDFLEYYMQLLGTTPPSKTHVKPKIIAMGPVINENHHL</sequence>
<dbReference type="InterPro" id="IPR036691">
    <property type="entry name" value="Endo/exonu/phosph_ase_sf"/>
</dbReference>
<gene>
    <name evidence="2" type="primary">LOC130463127</name>
</gene>
<proteinExistence type="predicted"/>
<reference evidence="1" key="1">
    <citation type="journal article" date="2021" name="Nat. Commun.">
        <title>Genomic analyses provide insights into spinach domestication and the genetic basis of agronomic traits.</title>
        <authorList>
            <person name="Cai X."/>
            <person name="Sun X."/>
            <person name="Xu C."/>
            <person name="Sun H."/>
            <person name="Wang X."/>
            <person name="Ge C."/>
            <person name="Zhang Z."/>
            <person name="Wang Q."/>
            <person name="Fei Z."/>
            <person name="Jiao C."/>
            <person name="Wang Q."/>
        </authorList>
    </citation>
    <scope>NUCLEOTIDE SEQUENCE [LARGE SCALE GENOMIC DNA]</scope>
    <source>
        <strain evidence="1">cv. Varoflay</strain>
    </source>
</reference>
<protein>
    <recommendedName>
        <fullName evidence="3">Endonuclease/exonuclease/phosphatase domain-containing protein</fullName>
    </recommendedName>
</protein>
<organism evidence="1 2">
    <name type="scientific">Spinacia oleracea</name>
    <name type="common">Spinach</name>
    <dbReference type="NCBI Taxonomy" id="3562"/>
    <lineage>
        <taxon>Eukaryota</taxon>
        <taxon>Viridiplantae</taxon>
        <taxon>Streptophyta</taxon>
        <taxon>Embryophyta</taxon>
        <taxon>Tracheophyta</taxon>
        <taxon>Spermatophyta</taxon>
        <taxon>Magnoliopsida</taxon>
        <taxon>eudicotyledons</taxon>
        <taxon>Gunneridae</taxon>
        <taxon>Pentapetalae</taxon>
        <taxon>Caryophyllales</taxon>
        <taxon>Chenopodiaceae</taxon>
        <taxon>Chenopodioideae</taxon>
        <taxon>Anserineae</taxon>
        <taxon>Spinacia</taxon>
    </lineage>
</organism>
<evidence type="ECO:0008006" key="3">
    <source>
        <dbReference type="Google" id="ProtNLM"/>
    </source>
</evidence>
<keyword evidence="1" id="KW-1185">Reference proteome</keyword>
<name>A0ABM3QXS9_SPIOL</name>
<evidence type="ECO:0000313" key="2">
    <source>
        <dbReference type="RefSeq" id="XP_056688152.1"/>
    </source>
</evidence>
<reference evidence="2" key="2">
    <citation type="submission" date="2025-08" db="UniProtKB">
        <authorList>
            <consortium name="RefSeq"/>
        </authorList>
    </citation>
    <scope>IDENTIFICATION</scope>
    <source>
        <tissue evidence="2">Leaf</tissue>
    </source>
</reference>